<evidence type="ECO:0000313" key="3">
    <source>
        <dbReference type="Proteomes" id="UP000683399"/>
    </source>
</evidence>
<gene>
    <name evidence="2" type="primary">180</name>
    <name evidence="2" type="ORF">SEA_TUNATARTARE_180</name>
</gene>
<dbReference type="EMBL" id="MW822145">
    <property type="protein sequence ID" value="QWT30047.1"/>
    <property type="molecule type" value="Genomic_DNA"/>
</dbReference>
<keyword evidence="3" id="KW-1185">Reference proteome</keyword>
<protein>
    <submittedName>
        <fullName evidence="2">Uncharacterized protein</fullName>
    </submittedName>
</protein>
<proteinExistence type="predicted"/>
<feature type="region of interest" description="Disordered" evidence="1">
    <location>
        <begin position="69"/>
        <end position="93"/>
    </location>
</feature>
<sequence>MAFYQVTSFYYDETTGNIFIQLAKDVEVSYSHLPEEQPQDIFEAQIFLDGGTTLIGKYRPASQDATIAGGHFGRQAGASPDSPVVAPLEDAPE</sequence>
<dbReference type="Proteomes" id="UP000683399">
    <property type="component" value="Segment"/>
</dbReference>
<accession>A0A8F2IWH1</accession>
<dbReference type="GeneID" id="77927748"/>
<evidence type="ECO:0000313" key="2">
    <source>
        <dbReference type="EMBL" id="QWT30047.1"/>
    </source>
</evidence>
<name>A0A8F2IWH1_9CAUD</name>
<organism evidence="2 3">
    <name type="scientific">Streptomyces phage TunaTartare</name>
    <dbReference type="NCBI Taxonomy" id="2848887"/>
    <lineage>
        <taxon>Viruses</taxon>
        <taxon>Duplodnaviria</taxon>
        <taxon>Heunggongvirae</taxon>
        <taxon>Uroviricota</taxon>
        <taxon>Caudoviricetes</taxon>
        <taxon>Stanwilliamsviridae</taxon>
        <taxon>Loccivirinae</taxon>
        <taxon>Faustvirus</taxon>
        <taxon>Faustvirus tunatartare</taxon>
    </lineage>
</organism>
<evidence type="ECO:0000256" key="1">
    <source>
        <dbReference type="SAM" id="MobiDB-lite"/>
    </source>
</evidence>
<reference evidence="2 3" key="1">
    <citation type="submission" date="2021-03" db="EMBL/GenBank/DDBJ databases">
        <authorList>
            <person name="Alqahtani R."/>
            <person name="Behailu E."/>
            <person name="Cappabianca D.W."/>
            <person name="Csanadi-Schwartz K.M."/>
            <person name="Dalal A.S."/>
            <person name="Fahim M.S."/>
            <person name="Franklin J.M."/>
            <person name="Gluckman M.H."/>
            <person name="Levine C.J."/>
            <person name="Martin N."/>
            <person name="Milza N."/>
            <person name="Najmabadi R."/>
            <person name="Newman A.M."/>
            <person name="Pajunar M."/>
            <person name="Qalawee I."/>
            <person name="Rizvi A."/>
            <person name="Samuel A."/>
            <person name="Smith A."/>
            <person name="Swann F.E."/>
            <person name="Sweeney P."/>
            <person name="Torres N.R."/>
            <person name="Ventrone L."/>
            <person name="Ventura L."/>
            <person name="Wroe M."/>
            <person name="Acquaye N.A."/>
            <person name="Agnes T.J."/>
            <person name="Ahmed A."/>
            <person name="Ahmed S."/>
            <person name="Amodu B.A."/>
            <person name="Arefeayne N.F."/>
            <person name="Asamoah-Frimpong E.A."/>
            <person name="Attaran A."/>
            <person name="Barragan J.M."/>
            <person name="Baumgarten L.N."/>
            <person name="Berhane B."/>
            <person name="Beyene A."/>
            <person name="Bhattarai B."/>
            <person name="Biondokin D.V."/>
            <person name="Boone B.K."/>
            <person name="Burney S.Z."/>
            <person name="Cayanan J.T."/>
            <person name="Cesta G."/>
            <person name="Chang J."/>
            <person name="Chavez J."/>
            <person name="Chorbajian C."/>
            <person name="Christian S."/>
            <person name="Corns J.R."/>
            <person name="Corns N.R."/>
            <person name="Cowan J.T."/>
            <person name="Coyne C."/>
            <person name="Dadzie B."/>
            <person name="Datu D.V."/>
            <person name="Deng B.C."/>
            <person name="Der L."/>
            <person name="Dickerson K."/>
            <person name="Dozier E."/>
            <person name="Egbunine A.O."/>
            <person name="Farooq M."/>
            <person name="Fonge A.E."/>
            <person name="Ghomsi-Nono M.P."/>
            <person name="Giampietro H."/>
            <person name="Gunnison R.P."/>
            <person name="Han S.H."/>
            <person name="Hennigan A.J."/>
            <person name="Hong A.N."/>
            <person name="Ijomor E.C."/>
            <person name="Jalali A."/>
            <person name="Jamil T.Z."/>
            <person name="Jenkins C.R."/>
            <person name="Joseph M.A."/>
            <person name="Jowanowitch O.J."/>
            <person name="Kang D."/>
            <person name="Khan A."/>
            <person name="Khan Z.K."/>
            <person name="Kiewe T."/>
            <person name="Kjerulf A.B."/>
            <person name="Kolosey V."/>
            <person name="Kurup M."/>
            <person name="Lee V.H."/>
            <person name="Llontop-Maldonado V."/>
            <person name="Long P."/>
            <person name="Lu N."/>
            <person name="Majekodunmi A."/>
            <person name="Malik H.W."/>
            <person name="Marcellino S.C."/>
            <person name="Martinez L.A."/>
            <person name="Meher F.N."/>
            <person name="Michelin M.A."/>
            <person name="Mitchell K.G."/>
            <person name="Mullens W.J."/>
            <person name="Nwakama C."/>
            <person name="Nwosu F.T."/>
            <person name="Oboh E.C."/>
            <person name="Odujinrin O."/>
            <person name="Ogunsan O."/>
            <person name="O'Neill K."/>
            <person name="Oxlaj J.A."/>
            <person name="Patel A.K."/>
            <person name="Patel B.R."/>
            <person name="Pham Q."/>
            <person name="Porter J."/>
            <person name="Portes J."/>
            <person name="Prokopenko A."/>
            <person name="Quraishi M."/>
            <person name="Qureshi M."/>
            <person name="Rivera A."/>
            <person name="Rubalsky V."/>
            <person name="Saikali Y."/>
            <person name="Saqaf K."/>
            <person name="Saroya S.R."/>
            <person name="Seas A."/>
            <person name="Shadrick R.E."/>
            <person name="Sharda N."/>
            <person name="Sigindere M.T."/>
            <person name="Simbi V.G."/>
            <person name="Thuzar C."/>
            <person name="Tran K."/>
            <person name="Tran V.D."/>
            <person name="Trang W."/>
            <person name="Vaishnav N."/>
            <person name="Vuong K."/>
            <person name="Walker C."/>
            <person name="Wallace S.A."/>
            <person name="Warfield J.C."/>
            <person name="Wikina T."/>
            <person name="Wobbeking F.T."/>
            <person name="Worrent L.D."/>
            <person name="Yan T."/>
            <person name="Zehra A."/>
            <person name="Avazpour P."/>
            <person name="Kim F.M."/>
            <person name="Mason K."/>
            <person name="Nguyen D.A."/>
            <person name="Pettit S.M."/>
            <person name="Zhou O.J."/>
            <person name="Brissett D.L."/>
            <person name="Gualtieri C."/>
            <person name="Hufford T.M."/>
            <person name="Ko J.M."/>
            <person name="Novak J.K."/>
            <person name="Smith Z.M."/>
            <person name="Mayer-Bacon C."/>
            <person name="Erill I."/>
            <person name="Caruso S.M."/>
            <person name="Garlena R.A."/>
            <person name="Russell D.A."/>
            <person name="Pope W.H."/>
            <person name="Jacobs-Sera D."/>
            <person name="Hatfull G.F."/>
        </authorList>
    </citation>
    <scope>NUCLEOTIDE SEQUENCE [LARGE SCALE GENOMIC DNA]</scope>
</reference>
<dbReference type="KEGG" id="vg:77927748"/>
<dbReference type="RefSeq" id="YP_010652004.1">
    <property type="nucleotide sequence ID" value="NC_070784.1"/>
</dbReference>